<feature type="domain" description="Piezo non-specific cation channel cap" evidence="12">
    <location>
        <begin position="1493"/>
        <end position="1802"/>
    </location>
</feature>
<feature type="transmembrane region" description="Helical" evidence="10">
    <location>
        <begin position="1200"/>
        <end position="1219"/>
    </location>
</feature>
<evidence type="ECO:0000256" key="4">
    <source>
        <dbReference type="ARBA" id="ARBA00022475"/>
    </source>
</evidence>
<name>A0A8S1HRZ3_9PELO</name>
<feature type="transmembrane region" description="Helical" evidence="10">
    <location>
        <begin position="1239"/>
        <end position="1261"/>
    </location>
</feature>
<keyword evidence="8 10" id="KW-0472">Membrane</keyword>
<feature type="transmembrane region" description="Helical" evidence="10">
    <location>
        <begin position="228"/>
        <end position="258"/>
    </location>
</feature>
<evidence type="ECO:0000256" key="1">
    <source>
        <dbReference type="ARBA" id="ARBA00004651"/>
    </source>
</evidence>
<evidence type="ECO:0000259" key="14">
    <source>
        <dbReference type="Pfam" id="PF23188"/>
    </source>
</evidence>
<evidence type="ECO:0000256" key="11">
    <source>
        <dbReference type="SAM" id="MobiDB-lite"/>
    </source>
</evidence>
<feature type="compositionally biased region" description="Polar residues" evidence="11">
    <location>
        <begin position="101"/>
        <end position="113"/>
    </location>
</feature>
<dbReference type="InterPro" id="IPR056770">
    <property type="entry name" value="Piezo_THU9_anchor"/>
</dbReference>
<keyword evidence="4" id="KW-1003">Cell membrane</keyword>
<dbReference type="InterPro" id="IPR031805">
    <property type="entry name" value="Piezo_TM25-28"/>
</dbReference>
<evidence type="ECO:0000256" key="3">
    <source>
        <dbReference type="ARBA" id="ARBA00022448"/>
    </source>
</evidence>
<dbReference type="GO" id="GO:0042391">
    <property type="term" value="P:regulation of membrane potential"/>
    <property type="evidence" value="ECO:0007669"/>
    <property type="project" value="TreeGrafter"/>
</dbReference>
<sequence length="2053" mass="234057">MYAEFVHIIDYYVNQLYTSWQTRRQLEGRKSSWFRPWLTGDTSAESAAENGSFFNVTALPDFSKSTPISSSFNGWDPLRSIEEQKGPALLRDKRKPGSLPVQKQTSYLSNSSYPDRRRQQYRLDLDAYWERYWAERLLASPSDRNMLTSVISNDSGIEEMPYIDDADDLTPIILARESMRYNGHAPDRQHYFRHHKHRHDTLAGKVRKFWEEGSEHLWKFFEVHISRIVFIVIAIFVSTQIYALYVPLIILLSLAVCLPVAADGIFSLLMCSYLFLVAIAKMVYQLPIVPPLGSIRRNMLTKNCSTNETVSDWIGLFKEDHTPLNLLWGLIISVIALALQSIVVYRQRHYRMTHGIPEDSRFRIFPSFHIDTYDRSIINGFKFLLDFGFYKFGYEICLIVMGIDAWVRMDALATVQCLWIALFALNQRAVARRLWYIYVAYMGVMLPLQYISYVGLPPDGCFPYPWSNLLPNKSPEANRNLAVLFGLSTYDVDWPASYLLMDFFVLLLASCQLTVFRREGEDNDSIYKDGDYSLKPENPRYDFIDIKKSFVDYVKVIVFHYGHWITLISTLAAGIAGTSFFALGYIVLTLLLLWKGNNLYVMNSHTHNFRTTLARWNVILAYTLFTIFMKVVLQLVGCVFLDWFNPSTPSYARVLCVIRQLFSVTCVNKLCVALPDVGGNSDFEKRCAVETKEAQIGFDVIALGFLVFQIRAFHSWYFQHCMVEYRSEVILANRGAVLKNQLIEKEMKEQNEQQNAKFNDIRRRTEAIRDRYRRQQERGEAAAVIDPKTYGQAKRAGDYYMFNYNPANDDLVVPVESFVPEVDPDATTYDRLDPGQLMYAATSKDLDLAKTMVAVKKGDKIKGVEEKMIAVINDPRDVTRQPAGADETRETSGTPPPPNDESQVVTLARFLQKMIVSTMDMVSVQLNRLCREHRYVGFVLRKEKAKLKDSYAESLSNTSRKLTELRTDLDMSTLQLVNSENDVERMETAANSDWQSKSVFARFANALSSCAAAHTDLVCYFLAVMVQMKDGGLITLPLPLMVFLWGTLSNPRPSKFFWVTMIAYTEFVIIVKFICQFSFFPFNTTEYINENSINPVALDKIFGVVKQESFALWDIALLFSLFFHRYMLRKFGLWKDANLTETFTVIGVATENTSSPLEPAEEGAPLPAPVPPPTQENTTGPIGRFIGQLFHPKFRYIRDLYPVMFALDVVCFLIITIGYDGFGEGGTGNVIGDIKNSRIPITLVVMLIVMTLAIIADRALYLRKWVFGKLIYQLITVAFIHVWIFFVLPDITRRAAISNVTANFLYVIKSLYLLVSAWQIRNGYPQLCIGNLLTHSYGIINLAFFKIFMFVPFLFELRTAIDWTWTDTSMPLFDFFNMENLYGIIFNIKCQRSFENNYPAPRGQAKGVVMKYLMGLPLILGVVILVWSPLLAFSLLNQLGEVSMPQRVRLTVSIEGYPPLYQIEAQGVNNDELRSISDEQLQMLNAQFTARYDPKDPESIQRSRQAIAYLKDYKTQDILIVKLRPESQTYWPISHEAVDAIVEKLNNTNMVINYMVAIEFTRPYDQEKKTAIKHEAKWIVEIPQDRATRENVIHALRMNSTTNILNIPHSLPAYVQVPNEGEVQGPELIGNSIMEDGKTKLNKTGVPNNQQNTLWYDSLNLTLSTGSSDEQKLWKAKAVHPLDDGVFLNTTITKYSKLPYVQIVAFVDRAFPRLLASAFKGGVLAMYATILFVVGRGIVRGLFTISPADIMFNEIPNPDYLLKICLDIYLVREAKDFVLEQDLFAKLIFLFRSPATLIEWTRYKVTSDHPIGHYFLGPFGMTAALRKLNVLYCHGLGSSINNRHGTQLVSFFQNLPHNFERLLYRNPGSIDKPWSIVEWREDIEKRIEGQKFVLIATSASSHAALNIAKAKPQNVEGLFLLCPGTSLDFSYVDNVAPNGLNALIQEGEIIHPASRNGHAALITIKCLQQYLDTCVTRTEGPIDIKCPVVIVHGTDDKLVPFGNSVNLERRLASDDVTLVPVEGGSHFFDLDEKILAILTEFLGKIAEPKRSKL</sequence>
<feature type="transmembrane region" description="Helical" evidence="10">
    <location>
        <begin position="564"/>
        <end position="594"/>
    </location>
</feature>
<evidence type="ECO:0000259" key="12">
    <source>
        <dbReference type="Pfam" id="PF12166"/>
    </source>
</evidence>
<feature type="transmembrane region" description="Helical" evidence="10">
    <location>
        <begin position="1300"/>
        <end position="1320"/>
    </location>
</feature>
<feature type="region of interest" description="Disordered" evidence="11">
    <location>
        <begin position="875"/>
        <end position="902"/>
    </location>
</feature>
<keyword evidence="3" id="KW-0813">Transport</keyword>
<reference evidence="16" key="1">
    <citation type="submission" date="2020-10" db="EMBL/GenBank/DDBJ databases">
        <authorList>
            <person name="Kikuchi T."/>
        </authorList>
    </citation>
    <scope>NUCLEOTIDE SEQUENCE</scope>
    <source>
        <strain evidence="16">NKZ352</strain>
    </source>
</reference>
<comment type="caution">
    <text evidence="10">Lacks conserved residue(s) required for the propagation of feature annotation.</text>
</comment>
<dbReference type="GO" id="GO:0005261">
    <property type="term" value="F:monoatomic cation channel activity"/>
    <property type="evidence" value="ECO:0007669"/>
    <property type="project" value="TreeGrafter"/>
</dbReference>
<accession>A0A8S1HRZ3</accession>
<evidence type="ECO:0000313" key="16">
    <source>
        <dbReference type="EMBL" id="CAD6198140.1"/>
    </source>
</evidence>
<protein>
    <recommendedName>
        <fullName evidence="10">Piezo-type mechanosensitive ion channel component</fullName>
    </recommendedName>
</protein>
<feature type="transmembrane region" description="Helical" evidence="10">
    <location>
        <begin position="1056"/>
        <end position="1079"/>
    </location>
</feature>
<feature type="transmembrane region" description="Helical" evidence="10">
    <location>
        <begin position="435"/>
        <end position="456"/>
    </location>
</feature>
<dbReference type="GO" id="GO:0071260">
    <property type="term" value="P:cellular response to mechanical stimulus"/>
    <property type="evidence" value="ECO:0007669"/>
    <property type="project" value="TreeGrafter"/>
</dbReference>
<feature type="transmembrane region" description="Helical" evidence="10">
    <location>
        <begin position="1110"/>
        <end position="1128"/>
    </location>
</feature>
<feature type="transmembrane region" description="Helical" evidence="10">
    <location>
        <begin position="619"/>
        <end position="644"/>
    </location>
</feature>
<dbReference type="PANTHER" id="PTHR13167:SF25">
    <property type="entry name" value="PIEZO-TYPE MECHANOSENSITIVE ION CHANNEL COMPONENT"/>
    <property type="match status" value="1"/>
</dbReference>
<dbReference type="Pfam" id="PF24874">
    <property type="entry name" value="Piezo_THU9_anchor"/>
    <property type="match status" value="1"/>
</dbReference>
<feature type="transmembrane region" description="Helical" evidence="10">
    <location>
        <begin position="496"/>
        <end position="516"/>
    </location>
</feature>
<feature type="transmembrane region" description="Helical" evidence="10">
    <location>
        <begin position="1412"/>
        <end position="1436"/>
    </location>
</feature>
<comment type="subcellular location">
    <subcellularLocation>
        <location evidence="1">Cell membrane</location>
        <topology evidence="1">Multi-pass membrane protein</topology>
    </subcellularLocation>
    <subcellularLocation>
        <location evidence="10">Membrane</location>
        <topology evidence="10">Multi-pass membrane protein</topology>
    </subcellularLocation>
</comment>
<dbReference type="InterPro" id="IPR029058">
    <property type="entry name" value="AB_hydrolase_fold"/>
</dbReference>
<dbReference type="InterPro" id="IPR056768">
    <property type="entry name" value="THU_Piezo"/>
</dbReference>
<dbReference type="EMBL" id="CAJGYM010000116">
    <property type="protein sequence ID" value="CAD6198140.1"/>
    <property type="molecule type" value="Genomic_DNA"/>
</dbReference>
<proteinExistence type="inferred from homology"/>
<comment type="caution">
    <text evidence="16">The sequence shown here is derived from an EMBL/GenBank/DDBJ whole genome shotgun (WGS) entry which is preliminary data.</text>
</comment>
<evidence type="ECO:0000256" key="7">
    <source>
        <dbReference type="ARBA" id="ARBA00023065"/>
    </source>
</evidence>
<feature type="domain" description="Piezo TM25-28" evidence="13">
    <location>
        <begin position="533"/>
        <end position="783"/>
    </location>
</feature>
<evidence type="ECO:0000259" key="15">
    <source>
        <dbReference type="Pfam" id="PF24874"/>
    </source>
</evidence>
<dbReference type="Gene3D" id="3.40.50.1820">
    <property type="entry name" value="alpha/beta hydrolase"/>
    <property type="match status" value="1"/>
</dbReference>
<dbReference type="GO" id="GO:0008381">
    <property type="term" value="F:mechanosensitive monoatomic ion channel activity"/>
    <property type="evidence" value="ECO:0007669"/>
    <property type="project" value="InterPro"/>
</dbReference>
<dbReference type="InterPro" id="IPR027272">
    <property type="entry name" value="Piezo"/>
</dbReference>
<feature type="domain" description="Piezo transmembrane helical unit" evidence="14">
    <location>
        <begin position="1013"/>
        <end position="1135"/>
    </location>
</feature>
<feature type="compositionally biased region" description="Low complexity" evidence="11">
    <location>
        <begin position="1156"/>
        <end position="1165"/>
    </location>
</feature>
<dbReference type="GO" id="GO:0005886">
    <property type="term" value="C:plasma membrane"/>
    <property type="evidence" value="ECO:0007669"/>
    <property type="project" value="UniProtKB-SubCell"/>
</dbReference>
<feature type="region of interest" description="Disordered" evidence="11">
    <location>
        <begin position="91"/>
        <end position="113"/>
    </location>
</feature>
<evidence type="ECO:0000256" key="8">
    <source>
        <dbReference type="ARBA" id="ARBA00023136"/>
    </source>
</evidence>
<keyword evidence="7" id="KW-0406">Ion transport</keyword>
<dbReference type="GO" id="GO:0050982">
    <property type="term" value="P:detection of mechanical stimulus"/>
    <property type="evidence" value="ECO:0007669"/>
    <property type="project" value="TreeGrafter"/>
</dbReference>
<dbReference type="PANTHER" id="PTHR13167">
    <property type="entry name" value="PIEZO-TYPE MECHANOSENSITIVE ION CHANNEL COMPONENT"/>
    <property type="match status" value="1"/>
</dbReference>
<dbReference type="InterPro" id="IPR031334">
    <property type="entry name" value="Piezo_cap_dom"/>
</dbReference>
<dbReference type="OrthoDB" id="303066at2759"/>
<evidence type="ECO:0000256" key="9">
    <source>
        <dbReference type="ARBA" id="ARBA00023303"/>
    </source>
</evidence>
<comment type="similarity">
    <text evidence="2 10">Belongs to the PIEZO (TC 1.A.75) family.</text>
</comment>
<organism evidence="16 17">
    <name type="scientific">Caenorhabditis auriculariae</name>
    <dbReference type="NCBI Taxonomy" id="2777116"/>
    <lineage>
        <taxon>Eukaryota</taxon>
        <taxon>Metazoa</taxon>
        <taxon>Ecdysozoa</taxon>
        <taxon>Nematoda</taxon>
        <taxon>Chromadorea</taxon>
        <taxon>Rhabditida</taxon>
        <taxon>Rhabditina</taxon>
        <taxon>Rhabditomorpha</taxon>
        <taxon>Rhabditoidea</taxon>
        <taxon>Rhabditidae</taxon>
        <taxon>Peloderinae</taxon>
        <taxon>Caenorhabditis</taxon>
    </lineage>
</organism>
<feature type="domain" description="Piezo THU9 and anchor" evidence="15">
    <location>
        <begin position="1198"/>
        <end position="1434"/>
    </location>
</feature>
<dbReference type="Pfam" id="PF23188">
    <property type="entry name" value="THU_Piezo1"/>
    <property type="match status" value="1"/>
</dbReference>
<keyword evidence="6 10" id="KW-1133">Transmembrane helix</keyword>
<dbReference type="Pfam" id="PF15917">
    <property type="entry name" value="Piezo_TM25-28"/>
    <property type="match status" value="1"/>
</dbReference>
<feature type="transmembrane region" description="Helical" evidence="10">
    <location>
        <begin position="1332"/>
        <end position="1355"/>
    </location>
</feature>
<evidence type="ECO:0000256" key="6">
    <source>
        <dbReference type="ARBA" id="ARBA00022989"/>
    </source>
</evidence>
<keyword evidence="9 10" id="KW-0407">Ion channel</keyword>
<feature type="transmembrane region" description="Helical" evidence="10">
    <location>
        <begin position="326"/>
        <end position="345"/>
    </location>
</feature>
<keyword evidence="5 10" id="KW-0812">Transmembrane</keyword>
<dbReference type="Proteomes" id="UP000835052">
    <property type="component" value="Unassembled WGS sequence"/>
</dbReference>
<evidence type="ECO:0000256" key="10">
    <source>
        <dbReference type="RuleBase" id="RU362023"/>
    </source>
</evidence>
<evidence type="ECO:0000259" key="13">
    <source>
        <dbReference type="Pfam" id="PF15917"/>
    </source>
</evidence>
<evidence type="ECO:0000256" key="5">
    <source>
        <dbReference type="ARBA" id="ARBA00022692"/>
    </source>
</evidence>
<keyword evidence="17" id="KW-1185">Reference proteome</keyword>
<dbReference type="Pfam" id="PF12166">
    <property type="entry name" value="Piezo_cap"/>
    <property type="match status" value="1"/>
</dbReference>
<feature type="transmembrane region" description="Helical" evidence="10">
    <location>
        <begin position="1032"/>
        <end position="1049"/>
    </location>
</feature>
<feature type="transmembrane region" description="Helical" evidence="10">
    <location>
        <begin position="265"/>
        <end position="284"/>
    </location>
</feature>
<evidence type="ECO:0000313" key="17">
    <source>
        <dbReference type="Proteomes" id="UP000835052"/>
    </source>
</evidence>
<dbReference type="SUPFAM" id="SSF53474">
    <property type="entry name" value="alpha/beta-Hydrolases"/>
    <property type="match status" value="1"/>
</dbReference>
<feature type="transmembrane region" description="Helical" evidence="10">
    <location>
        <begin position="1270"/>
        <end position="1288"/>
    </location>
</feature>
<gene>
    <name evidence="16" type="ORF">CAUJ_LOCUS14046</name>
</gene>
<evidence type="ECO:0000256" key="2">
    <source>
        <dbReference type="ARBA" id="ARBA00007821"/>
    </source>
</evidence>
<feature type="region of interest" description="Disordered" evidence="11">
    <location>
        <begin position="1154"/>
        <end position="1177"/>
    </location>
</feature>